<evidence type="ECO:0000259" key="2">
    <source>
        <dbReference type="Pfam" id="PF00095"/>
    </source>
</evidence>
<dbReference type="InterPro" id="IPR008197">
    <property type="entry name" value="WAP_dom"/>
</dbReference>
<keyword evidence="1" id="KW-0732">Signal</keyword>
<evidence type="ECO:0000256" key="1">
    <source>
        <dbReference type="SAM" id="SignalP"/>
    </source>
</evidence>
<dbReference type="GO" id="GO:0030414">
    <property type="term" value="F:peptidase inhibitor activity"/>
    <property type="evidence" value="ECO:0007669"/>
    <property type="project" value="InterPro"/>
</dbReference>
<organism evidence="3 4">
    <name type="scientific">Collybia nuda</name>
    <dbReference type="NCBI Taxonomy" id="64659"/>
    <lineage>
        <taxon>Eukaryota</taxon>
        <taxon>Fungi</taxon>
        <taxon>Dikarya</taxon>
        <taxon>Basidiomycota</taxon>
        <taxon>Agaricomycotina</taxon>
        <taxon>Agaricomycetes</taxon>
        <taxon>Agaricomycetidae</taxon>
        <taxon>Agaricales</taxon>
        <taxon>Tricholomatineae</taxon>
        <taxon>Clitocybaceae</taxon>
        <taxon>Collybia</taxon>
    </lineage>
</organism>
<dbReference type="GO" id="GO:0005576">
    <property type="term" value="C:extracellular region"/>
    <property type="evidence" value="ECO:0007669"/>
    <property type="project" value="InterPro"/>
</dbReference>
<evidence type="ECO:0000313" key="4">
    <source>
        <dbReference type="Proteomes" id="UP000807353"/>
    </source>
</evidence>
<name>A0A9P6CE74_9AGAR</name>
<accession>A0A9P6CE74</accession>
<feature type="chain" id="PRO_5040238265" description="WAP domain-containing protein" evidence="1">
    <location>
        <begin position="22"/>
        <end position="68"/>
    </location>
</feature>
<evidence type="ECO:0000313" key="3">
    <source>
        <dbReference type="EMBL" id="KAF9457749.1"/>
    </source>
</evidence>
<reference evidence="3" key="1">
    <citation type="submission" date="2020-11" db="EMBL/GenBank/DDBJ databases">
        <authorList>
            <consortium name="DOE Joint Genome Institute"/>
            <person name="Ahrendt S."/>
            <person name="Riley R."/>
            <person name="Andreopoulos W."/>
            <person name="Labutti K."/>
            <person name="Pangilinan J."/>
            <person name="Ruiz-Duenas F.J."/>
            <person name="Barrasa J.M."/>
            <person name="Sanchez-Garcia M."/>
            <person name="Camarero S."/>
            <person name="Miyauchi S."/>
            <person name="Serrano A."/>
            <person name="Linde D."/>
            <person name="Babiker R."/>
            <person name="Drula E."/>
            <person name="Ayuso-Fernandez I."/>
            <person name="Pacheco R."/>
            <person name="Padilla G."/>
            <person name="Ferreira P."/>
            <person name="Barriuso J."/>
            <person name="Kellner H."/>
            <person name="Castanera R."/>
            <person name="Alfaro M."/>
            <person name="Ramirez L."/>
            <person name="Pisabarro A.G."/>
            <person name="Kuo A."/>
            <person name="Tritt A."/>
            <person name="Lipzen A."/>
            <person name="He G."/>
            <person name="Yan M."/>
            <person name="Ng V."/>
            <person name="Cullen D."/>
            <person name="Martin F."/>
            <person name="Rosso M.-N."/>
            <person name="Henrissat B."/>
            <person name="Hibbett D."/>
            <person name="Martinez A.T."/>
            <person name="Grigoriev I.V."/>
        </authorList>
    </citation>
    <scope>NUCLEOTIDE SEQUENCE</scope>
    <source>
        <strain evidence="3">CBS 247.69</strain>
    </source>
</reference>
<feature type="signal peptide" evidence="1">
    <location>
        <begin position="1"/>
        <end position="21"/>
    </location>
</feature>
<comment type="caution">
    <text evidence="3">The sequence shown here is derived from an EMBL/GenBank/DDBJ whole genome shotgun (WGS) entry which is preliminary data.</text>
</comment>
<protein>
    <recommendedName>
        <fullName evidence="2">WAP domain-containing protein</fullName>
    </recommendedName>
</protein>
<gene>
    <name evidence="3" type="ORF">BDZ94DRAFT_1272483</name>
</gene>
<dbReference type="AlphaFoldDB" id="A0A9P6CE74"/>
<keyword evidence="4" id="KW-1185">Reference proteome</keyword>
<sequence length="68" mass="7158">MFYKASTVLSIVLSLVVAIHAAPSPDASNAALTYCSTDEQCPAGHICCKPISPGRPFCLIMTSDIACR</sequence>
<proteinExistence type="predicted"/>
<dbReference type="Pfam" id="PF00095">
    <property type="entry name" value="WAP"/>
    <property type="match status" value="1"/>
</dbReference>
<dbReference type="EMBL" id="MU150360">
    <property type="protein sequence ID" value="KAF9457749.1"/>
    <property type="molecule type" value="Genomic_DNA"/>
</dbReference>
<dbReference type="Proteomes" id="UP000807353">
    <property type="component" value="Unassembled WGS sequence"/>
</dbReference>
<feature type="domain" description="WAP" evidence="2">
    <location>
        <begin position="28"/>
        <end position="49"/>
    </location>
</feature>